<sequence>MEMDRFNSMVARLEQESAHAPRQYRVKVAILVLLGFAILALVLATVGFGLVALAGIAAVLAYAGGAAWLLLLKLGKLLFLLAIPLWFTLKSAVQALFIRLPAPQGREITRAQAPALFDALDEMRQKMQGPRFHHVLIVDEMNAAIVQRPAFGLVGWPRNYLLLGLPLLECLSPDEAMAVVAHEYGHLAGAHGRFSAYVYRLRHTWTTLHAFIAHFEGWLARLVAPLVRWYAPYFNAYTFVLARADEYRADAASVQLVGSDSAARALKRVNLVGQQYQLYLQSTYQRANDEATPPKDLLDHWAVRAREEIDVADTTRWLEEALDREGHFTDTHPTLRARLSALTEGYDALHVLPPAVAGESAGQAWFGSAINTLRSELQEQWAAQVTQGWAERYAETQAERAKLQELRNLPEREAESQIEMLSLSMRLEPEVDLREELAAFNAANRDHAFGLYLQGVALLDKGERLGLSLLDRAMEVDPEATKAACQRAYVFLSEQKEDALASEYVERWRKYDEGEARPA</sequence>
<keyword evidence="7" id="KW-0378">Hydrolase</keyword>
<evidence type="ECO:0000256" key="1">
    <source>
        <dbReference type="ARBA" id="ARBA00001947"/>
    </source>
</evidence>
<gene>
    <name evidence="14" type="ORF">E4O92_11985</name>
</gene>
<evidence type="ECO:0000256" key="5">
    <source>
        <dbReference type="ARBA" id="ARBA00022692"/>
    </source>
</evidence>
<evidence type="ECO:0000313" key="15">
    <source>
        <dbReference type="Proteomes" id="UP000297258"/>
    </source>
</evidence>
<feature type="transmembrane region" description="Helical" evidence="12">
    <location>
        <begin position="52"/>
        <end position="71"/>
    </location>
</feature>
<reference evidence="14 15" key="1">
    <citation type="submission" date="2019-03" db="EMBL/GenBank/DDBJ databases">
        <title>Draft genome of Massilia hortus sp. nov., a novel bacterial species of the Oxalobacteraceae family.</title>
        <authorList>
            <person name="Peta V."/>
            <person name="Raths R."/>
            <person name="Bucking H."/>
        </authorList>
    </citation>
    <scope>NUCLEOTIDE SEQUENCE [LARGE SCALE GENOMIC DNA]</scope>
    <source>
        <strain evidence="14 15">ONC3</strain>
    </source>
</reference>
<keyword evidence="8" id="KW-0862">Zinc</keyword>
<feature type="transmembrane region" description="Helical" evidence="12">
    <location>
        <begin position="28"/>
        <end position="46"/>
    </location>
</feature>
<evidence type="ECO:0000256" key="4">
    <source>
        <dbReference type="ARBA" id="ARBA00022670"/>
    </source>
</evidence>
<comment type="subcellular location">
    <subcellularLocation>
        <location evidence="2">Cell membrane</location>
        <topology evidence="2">Multi-pass membrane protein</topology>
    </subcellularLocation>
</comment>
<dbReference type="PANTHER" id="PTHR43221:SF1">
    <property type="entry name" value="PROTEASE HTPX"/>
    <property type="match status" value="1"/>
</dbReference>
<keyword evidence="15" id="KW-1185">Reference proteome</keyword>
<dbReference type="OrthoDB" id="9789270at2"/>
<keyword evidence="4" id="KW-0645">Protease</keyword>
<dbReference type="Gene3D" id="3.30.2010.10">
    <property type="entry name" value="Metalloproteases ('zincins'), catalytic domain"/>
    <property type="match status" value="1"/>
</dbReference>
<dbReference type="Proteomes" id="UP000297258">
    <property type="component" value="Unassembled WGS sequence"/>
</dbReference>
<dbReference type="InterPro" id="IPR001915">
    <property type="entry name" value="Peptidase_M48"/>
</dbReference>
<dbReference type="PANTHER" id="PTHR43221">
    <property type="entry name" value="PROTEASE HTPX"/>
    <property type="match status" value="1"/>
</dbReference>
<evidence type="ECO:0000256" key="11">
    <source>
        <dbReference type="ARBA" id="ARBA00023136"/>
    </source>
</evidence>
<dbReference type="GO" id="GO:0046872">
    <property type="term" value="F:metal ion binding"/>
    <property type="evidence" value="ECO:0007669"/>
    <property type="project" value="UniProtKB-KW"/>
</dbReference>
<protein>
    <submittedName>
        <fullName evidence="14">Peptidase M48</fullName>
    </submittedName>
</protein>
<evidence type="ECO:0000256" key="8">
    <source>
        <dbReference type="ARBA" id="ARBA00022833"/>
    </source>
</evidence>
<keyword evidence="3" id="KW-1003">Cell membrane</keyword>
<dbReference type="GO" id="GO:0005886">
    <property type="term" value="C:plasma membrane"/>
    <property type="evidence" value="ECO:0007669"/>
    <property type="project" value="UniProtKB-SubCell"/>
</dbReference>
<evidence type="ECO:0000256" key="3">
    <source>
        <dbReference type="ARBA" id="ARBA00022475"/>
    </source>
</evidence>
<dbReference type="InterPro" id="IPR050083">
    <property type="entry name" value="HtpX_protease"/>
</dbReference>
<keyword evidence="11 12" id="KW-0472">Membrane</keyword>
<accession>A0A4Y9SYW5</accession>
<keyword evidence="6" id="KW-0479">Metal-binding</keyword>
<feature type="domain" description="Peptidase M48" evidence="13">
    <location>
        <begin position="152"/>
        <end position="344"/>
    </location>
</feature>
<proteinExistence type="predicted"/>
<comment type="cofactor">
    <cofactor evidence="1">
        <name>Zn(2+)</name>
        <dbReference type="ChEBI" id="CHEBI:29105"/>
    </cofactor>
</comment>
<dbReference type="Pfam" id="PF01435">
    <property type="entry name" value="Peptidase_M48"/>
    <property type="match status" value="1"/>
</dbReference>
<dbReference type="GO" id="GO:0004222">
    <property type="term" value="F:metalloendopeptidase activity"/>
    <property type="evidence" value="ECO:0007669"/>
    <property type="project" value="InterPro"/>
</dbReference>
<evidence type="ECO:0000256" key="6">
    <source>
        <dbReference type="ARBA" id="ARBA00022723"/>
    </source>
</evidence>
<keyword evidence="9 12" id="KW-1133">Transmembrane helix</keyword>
<evidence type="ECO:0000256" key="10">
    <source>
        <dbReference type="ARBA" id="ARBA00023049"/>
    </source>
</evidence>
<dbReference type="AlphaFoldDB" id="A0A4Y9SYW5"/>
<comment type="caution">
    <text evidence="14">The sequence shown here is derived from an EMBL/GenBank/DDBJ whole genome shotgun (WGS) entry which is preliminary data.</text>
</comment>
<dbReference type="CDD" id="cd07328">
    <property type="entry name" value="M48_Ste24p_like"/>
    <property type="match status" value="1"/>
</dbReference>
<evidence type="ECO:0000256" key="7">
    <source>
        <dbReference type="ARBA" id="ARBA00022801"/>
    </source>
</evidence>
<dbReference type="EMBL" id="SPUM01000078">
    <property type="protein sequence ID" value="TFW31843.1"/>
    <property type="molecule type" value="Genomic_DNA"/>
</dbReference>
<feature type="transmembrane region" description="Helical" evidence="12">
    <location>
        <begin position="78"/>
        <end position="98"/>
    </location>
</feature>
<evidence type="ECO:0000256" key="9">
    <source>
        <dbReference type="ARBA" id="ARBA00022989"/>
    </source>
</evidence>
<evidence type="ECO:0000256" key="2">
    <source>
        <dbReference type="ARBA" id="ARBA00004651"/>
    </source>
</evidence>
<name>A0A4Y9SYW5_9BURK</name>
<organism evidence="14 15">
    <name type="scientific">Massilia horti</name>
    <dbReference type="NCBI Taxonomy" id="2562153"/>
    <lineage>
        <taxon>Bacteria</taxon>
        <taxon>Pseudomonadati</taxon>
        <taxon>Pseudomonadota</taxon>
        <taxon>Betaproteobacteria</taxon>
        <taxon>Burkholderiales</taxon>
        <taxon>Oxalobacteraceae</taxon>
        <taxon>Telluria group</taxon>
        <taxon>Massilia</taxon>
    </lineage>
</organism>
<dbReference type="GO" id="GO:0006508">
    <property type="term" value="P:proteolysis"/>
    <property type="evidence" value="ECO:0007669"/>
    <property type="project" value="UniProtKB-KW"/>
</dbReference>
<keyword evidence="5 12" id="KW-0812">Transmembrane</keyword>
<keyword evidence="10" id="KW-0482">Metalloprotease</keyword>
<evidence type="ECO:0000256" key="12">
    <source>
        <dbReference type="SAM" id="Phobius"/>
    </source>
</evidence>
<evidence type="ECO:0000259" key="13">
    <source>
        <dbReference type="Pfam" id="PF01435"/>
    </source>
</evidence>
<evidence type="ECO:0000313" key="14">
    <source>
        <dbReference type="EMBL" id="TFW31843.1"/>
    </source>
</evidence>